<dbReference type="InterPro" id="IPR001173">
    <property type="entry name" value="Glyco_trans_2-like"/>
</dbReference>
<dbReference type="EMBL" id="CP041217">
    <property type="protein sequence ID" value="QDH20782.1"/>
    <property type="molecule type" value="Genomic_DNA"/>
</dbReference>
<gene>
    <name evidence="3" type="ORF">FFV09_07965</name>
</gene>
<keyword evidence="4" id="KW-1185">Reference proteome</keyword>
<proteinExistence type="predicted"/>
<dbReference type="Pfam" id="PF00535">
    <property type="entry name" value="Glycos_transf_2"/>
    <property type="match status" value="1"/>
</dbReference>
<accession>A0A4Y6USX2</accession>
<dbReference type="Gene3D" id="3.90.550.10">
    <property type="entry name" value="Spore Coat Polysaccharide Biosynthesis Protein SpsA, Chain A"/>
    <property type="match status" value="1"/>
</dbReference>
<name>A0A4Y6USX2_SACBS</name>
<evidence type="ECO:0000259" key="2">
    <source>
        <dbReference type="Pfam" id="PF00535"/>
    </source>
</evidence>
<dbReference type="RefSeq" id="WP_141447331.1">
    <property type="nucleotide sequence ID" value="NZ_CP041217.1"/>
</dbReference>
<dbReference type="GO" id="GO:0016740">
    <property type="term" value="F:transferase activity"/>
    <property type="evidence" value="ECO:0007669"/>
    <property type="project" value="UniProtKB-KW"/>
</dbReference>
<evidence type="ECO:0000256" key="1">
    <source>
        <dbReference type="SAM" id="MobiDB-lite"/>
    </source>
</evidence>
<dbReference type="SUPFAM" id="SSF53448">
    <property type="entry name" value="Nucleotide-diphospho-sugar transferases"/>
    <property type="match status" value="1"/>
</dbReference>
<dbReference type="Proteomes" id="UP000316968">
    <property type="component" value="Chromosome"/>
</dbReference>
<sequence>MDVSILILNYNTCQLTTDCIRSVFASQTRYRYEIILIDNNSSDNSVEVLSRTFPSIPLIANRENVGFAKANNQGMKIAKGRYVLLLNSDTVIQSDTLQTMVTYMDENPHAGAAGCKVLLADGSLDKTCKRGLPTPSASFYYMFGVSKMFPDKPKYNQYQLSYLDPDEEHAVDCLVGAFMLVRAEAIREVGMLDENFFMYGEDLDWCYRIKQAGWAILYYPRTFILHYKGASSKRRPVKLLYEFHRAMILFYRKHYREKYAWPVNGFIYTGIGVKFAMTLVRNRLRPVKDTQAPPPGGGESSALPGRGEACSAKISNF</sequence>
<evidence type="ECO:0000313" key="3">
    <source>
        <dbReference type="EMBL" id="QDH20782.1"/>
    </source>
</evidence>
<dbReference type="InterPro" id="IPR029044">
    <property type="entry name" value="Nucleotide-diphossugar_trans"/>
</dbReference>
<reference evidence="3 4" key="1">
    <citation type="submission" date="2019-06" db="EMBL/GenBank/DDBJ databases">
        <title>Saccharibacillus brassicae sp. nov., an endophytic bacterium isolated from Chinese cabbage seeds (Brassica pekinensis).</title>
        <authorList>
            <person name="Jiang L."/>
            <person name="Lee J."/>
            <person name="Kim S.W."/>
        </authorList>
    </citation>
    <scope>NUCLEOTIDE SEQUENCE [LARGE SCALE GENOMIC DNA]</scope>
    <source>
        <strain evidence="4">KCTC 43072 / ATSA2</strain>
    </source>
</reference>
<feature type="region of interest" description="Disordered" evidence="1">
    <location>
        <begin position="287"/>
        <end position="317"/>
    </location>
</feature>
<protein>
    <submittedName>
        <fullName evidence="3">Glycosyltransferase family 2 protein</fullName>
    </submittedName>
</protein>
<dbReference type="KEGG" id="saca:FFV09_07965"/>
<dbReference type="OrthoDB" id="9771846at2"/>
<feature type="domain" description="Glycosyltransferase 2-like" evidence="2">
    <location>
        <begin position="4"/>
        <end position="115"/>
    </location>
</feature>
<dbReference type="PANTHER" id="PTHR43179">
    <property type="entry name" value="RHAMNOSYLTRANSFERASE WBBL"/>
    <property type="match status" value="1"/>
</dbReference>
<evidence type="ECO:0000313" key="4">
    <source>
        <dbReference type="Proteomes" id="UP000316968"/>
    </source>
</evidence>
<dbReference type="CDD" id="cd04186">
    <property type="entry name" value="GT_2_like_c"/>
    <property type="match status" value="1"/>
</dbReference>
<keyword evidence="3" id="KW-0808">Transferase</keyword>
<dbReference type="PANTHER" id="PTHR43179:SF7">
    <property type="entry name" value="RHAMNOSYLTRANSFERASE WBBL"/>
    <property type="match status" value="1"/>
</dbReference>
<dbReference type="AlphaFoldDB" id="A0A4Y6USX2"/>
<organism evidence="3 4">
    <name type="scientific">Saccharibacillus brassicae</name>
    <dbReference type="NCBI Taxonomy" id="2583377"/>
    <lineage>
        <taxon>Bacteria</taxon>
        <taxon>Bacillati</taxon>
        <taxon>Bacillota</taxon>
        <taxon>Bacilli</taxon>
        <taxon>Bacillales</taxon>
        <taxon>Paenibacillaceae</taxon>
        <taxon>Saccharibacillus</taxon>
    </lineage>
</organism>